<accession>A0A7W8AIF3</accession>
<evidence type="ECO:0000313" key="2">
    <source>
        <dbReference type="EMBL" id="MBB5090964.1"/>
    </source>
</evidence>
<proteinExistence type="predicted"/>
<comment type="caution">
    <text evidence="2">The sequence shown here is derived from an EMBL/GenBank/DDBJ whole genome shotgun (WGS) entry which is preliminary data.</text>
</comment>
<sequence length="31" mass="3498">MSMIQWVFLIQGIIAFGLAGCVAYVVLNRKR</sequence>
<keyword evidence="1" id="KW-0812">Transmembrane</keyword>
<reference evidence="2 3" key="1">
    <citation type="submission" date="2020-08" db="EMBL/GenBank/DDBJ databases">
        <title>Genomic Encyclopedia of Type Strains, Phase IV (KMG-IV): sequencing the most valuable type-strain genomes for metagenomic binning, comparative biology and taxonomic classification.</title>
        <authorList>
            <person name="Goeker M."/>
        </authorList>
    </citation>
    <scope>NUCLEOTIDE SEQUENCE [LARGE SCALE GENOMIC DNA]</scope>
    <source>
        <strain evidence="2 3">DSM 25620</strain>
    </source>
</reference>
<organism evidence="2 3">
    <name type="scientific">Pseudochrobactrum saccharolyticum</name>
    <dbReference type="NCBI Taxonomy" id="354352"/>
    <lineage>
        <taxon>Bacteria</taxon>
        <taxon>Pseudomonadati</taxon>
        <taxon>Pseudomonadota</taxon>
        <taxon>Alphaproteobacteria</taxon>
        <taxon>Hyphomicrobiales</taxon>
        <taxon>Brucellaceae</taxon>
        <taxon>Pseudochrobactrum</taxon>
    </lineage>
</organism>
<keyword evidence="1" id="KW-1133">Transmembrane helix</keyword>
<protein>
    <submittedName>
        <fullName evidence="2">Uncharacterized protein</fullName>
    </submittedName>
</protein>
<dbReference type="EMBL" id="JACHIL010000002">
    <property type="protein sequence ID" value="MBB5090964.1"/>
    <property type="molecule type" value="Genomic_DNA"/>
</dbReference>
<evidence type="ECO:0000256" key="1">
    <source>
        <dbReference type="SAM" id="Phobius"/>
    </source>
</evidence>
<dbReference type="AlphaFoldDB" id="A0A7W8AIF3"/>
<name>A0A7W8AIF3_9HYPH</name>
<keyword evidence="1" id="KW-0472">Membrane</keyword>
<feature type="transmembrane region" description="Helical" evidence="1">
    <location>
        <begin position="6"/>
        <end position="27"/>
    </location>
</feature>
<gene>
    <name evidence="2" type="ORF">HNQ68_001488</name>
</gene>
<keyword evidence="3" id="KW-1185">Reference proteome</keyword>
<evidence type="ECO:0000313" key="3">
    <source>
        <dbReference type="Proteomes" id="UP000531231"/>
    </source>
</evidence>
<dbReference type="Proteomes" id="UP000531231">
    <property type="component" value="Unassembled WGS sequence"/>
</dbReference>